<keyword evidence="1" id="KW-0472">Membrane</keyword>
<feature type="transmembrane region" description="Helical" evidence="1">
    <location>
        <begin position="62"/>
        <end position="81"/>
    </location>
</feature>
<dbReference type="InterPro" id="IPR009867">
    <property type="entry name" value="DUF1422"/>
</dbReference>
<proteinExistence type="predicted"/>
<feature type="transmembrane region" description="Helical" evidence="1">
    <location>
        <begin position="33"/>
        <end position="50"/>
    </location>
</feature>
<name>A0A542BH59_SERFO</name>
<dbReference type="NCBIfam" id="NF008278">
    <property type="entry name" value="PRK11056.1"/>
    <property type="match status" value="1"/>
</dbReference>
<evidence type="ECO:0000256" key="1">
    <source>
        <dbReference type="SAM" id="Phobius"/>
    </source>
</evidence>
<accession>A0A542BH59</accession>
<dbReference type="Pfam" id="PF07226">
    <property type="entry name" value="DUF1422"/>
    <property type="match status" value="1"/>
</dbReference>
<sequence length="122" mass="13331">MEKPTRENGTLLLALIAGLSINGSFTALFSSVVPFSLFPLIALVLAVYCLHQRYLHQPMPEGMPKLAAACFLLGIMGYSAIVRAEYPQMGSNFLPAIICVALVFWIGYKLKARKALLESSPQ</sequence>
<reference evidence="2" key="2">
    <citation type="submission" date="2019-08" db="EMBL/GenBank/DDBJ databases">
        <title>Investigation of anaerobic lignin degradation for improved lignocellulosic biofuels.</title>
        <authorList>
            <person name="Deangelis K.PhD."/>
        </authorList>
    </citation>
    <scope>NUCLEOTIDE SEQUENCE [LARGE SCALE GENOMIC DNA]</scope>
    <source>
        <strain evidence="2">128R</strain>
    </source>
</reference>
<organism evidence="2">
    <name type="scientific">Serratia fonticola</name>
    <dbReference type="NCBI Taxonomy" id="47917"/>
    <lineage>
        <taxon>Bacteria</taxon>
        <taxon>Pseudomonadati</taxon>
        <taxon>Pseudomonadota</taxon>
        <taxon>Gammaproteobacteria</taxon>
        <taxon>Enterobacterales</taxon>
        <taxon>Yersiniaceae</taxon>
        <taxon>Serratia</taxon>
    </lineage>
</organism>
<keyword evidence="1" id="KW-0812">Transmembrane</keyword>
<dbReference type="AlphaFoldDB" id="A0A542BH59"/>
<reference evidence="2" key="1">
    <citation type="submission" date="2019-06" db="EMBL/GenBank/DDBJ databases">
        <authorList>
            <person name="Deangelis K."/>
            <person name="Huntemann M."/>
            <person name="Clum A."/>
            <person name="Pillay M."/>
            <person name="Palaniappan K."/>
            <person name="Varghese N."/>
            <person name="Mikhailova N."/>
            <person name="Stamatis D."/>
            <person name="Reddy T."/>
            <person name="Daum C."/>
            <person name="Shapiro N."/>
            <person name="Ivanova N."/>
            <person name="Kyrpides N."/>
            <person name="Woyke T."/>
        </authorList>
    </citation>
    <scope>NUCLEOTIDE SEQUENCE [LARGE SCALE GENOMIC DNA]</scope>
    <source>
        <strain evidence="2">128R</strain>
    </source>
</reference>
<gene>
    <name evidence="2" type="ORF">FHU10_2154</name>
</gene>
<protein>
    <submittedName>
        <fullName evidence="2">Uncharacterized protein DUF1422</fullName>
    </submittedName>
</protein>
<dbReference type="OrthoDB" id="6215223at2"/>
<keyword evidence="1" id="KW-1133">Transmembrane helix</keyword>
<dbReference type="EMBL" id="VISQ01000001">
    <property type="protein sequence ID" value="TVZ69634.1"/>
    <property type="molecule type" value="Genomic_DNA"/>
</dbReference>
<comment type="caution">
    <text evidence="2">The sequence shown here is derived from an EMBL/GenBank/DDBJ whole genome shotgun (WGS) entry which is preliminary data.</text>
</comment>
<evidence type="ECO:0000313" key="2">
    <source>
        <dbReference type="EMBL" id="TVZ69634.1"/>
    </source>
</evidence>
<feature type="transmembrane region" description="Helical" evidence="1">
    <location>
        <begin position="93"/>
        <end position="110"/>
    </location>
</feature>